<dbReference type="CDD" id="cd05271">
    <property type="entry name" value="NDUFA9_like_SDR_a"/>
    <property type="match status" value="1"/>
</dbReference>
<dbReference type="SUPFAM" id="SSF51735">
    <property type="entry name" value="NAD(P)-binding Rossmann-fold domains"/>
    <property type="match status" value="1"/>
</dbReference>
<dbReference type="Pfam" id="PF13460">
    <property type="entry name" value="NAD_binding_10"/>
    <property type="match status" value="1"/>
</dbReference>
<feature type="domain" description="NAD(P)-binding" evidence="1">
    <location>
        <begin position="10"/>
        <end position="157"/>
    </location>
</feature>
<dbReference type="InterPro" id="IPR016040">
    <property type="entry name" value="NAD(P)-bd_dom"/>
</dbReference>
<evidence type="ECO:0000313" key="2">
    <source>
        <dbReference type="EMBL" id="TBW51255.1"/>
    </source>
</evidence>
<organism evidence="2 3">
    <name type="scientific">Marinobacter halodurans</name>
    <dbReference type="NCBI Taxonomy" id="2528979"/>
    <lineage>
        <taxon>Bacteria</taxon>
        <taxon>Pseudomonadati</taxon>
        <taxon>Pseudomonadota</taxon>
        <taxon>Gammaproteobacteria</taxon>
        <taxon>Pseudomonadales</taxon>
        <taxon>Marinobacteraceae</taxon>
        <taxon>Marinobacter</taxon>
    </lineage>
</organism>
<sequence>MSESLIVVFGGTGFLGARIVREALLAGHRVRIVARHPDTLPVSSPRVEYRAADLLEPASIDPALAGADAVVNAVSLFVENPPSLTFESIHVAGAALLARRCREQRVPRLIHLSGLNPDPASRSRYVSARGRGEAAVRTEFPNVTLLRPGALFGDGQGLLATLAKLSRLPVVPLFGRGDTRLQPVHVDDVARATIIAIEGPGTGGRVYELGGADTLSYRSLVQAVMFQQRRHRPLVPVPFSLWFAGAALLSVLRSPPLTRDQLILMQADNVVGKGAAGFADLGIEPRGIEDG</sequence>
<dbReference type="PANTHER" id="PTHR12126">
    <property type="entry name" value="NADH-UBIQUINONE OXIDOREDUCTASE 39 KDA SUBUNIT-RELATED"/>
    <property type="match status" value="1"/>
</dbReference>
<name>A0ABY1ZGK5_9GAMM</name>
<dbReference type="Gene3D" id="3.40.50.720">
    <property type="entry name" value="NAD(P)-binding Rossmann-like Domain"/>
    <property type="match status" value="1"/>
</dbReference>
<evidence type="ECO:0000313" key="3">
    <source>
        <dbReference type="Proteomes" id="UP000313645"/>
    </source>
</evidence>
<reference evidence="2 3" key="1">
    <citation type="submission" date="2019-02" db="EMBL/GenBank/DDBJ databases">
        <title>Marinobacter halodurans sp. nov., a marine bacterium isolated from sea tidal flat.</title>
        <authorList>
            <person name="Yoo Y."/>
            <person name="Lee D.W."/>
            <person name="Kim B.S."/>
            <person name="Kim J.-J."/>
        </authorList>
    </citation>
    <scope>NUCLEOTIDE SEQUENCE [LARGE SCALE GENOMIC DNA]</scope>
    <source>
        <strain evidence="2 3">YJ-S3-2</strain>
    </source>
</reference>
<dbReference type="InterPro" id="IPR051207">
    <property type="entry name" value="ComplexI_NDUFA9_subunit"/>
</dbReference>
<protein>
    <submittedName>
        <fullName evidence="2">Complex I NDUFA9 subunit family protein</fullName>
    </submittedName>
</protein>
<accession>A0ABY1ZGK5</accession>
<dbReference type="PANTHER" id="PTHR12126:SF11">
    <property type="entry name" value="NADH DEHYDROGENASE [UBIQUINONE] 1 ALPHA SUBCOMPLEX SUBUNIT 9, MITOCHONDRIAL"/>
    <property type="match status" value="1"/>
</dbReference>
<evidence type="ECO:0000259" key="1">
    <source>
        <dbReference type="Pfam" id="PF13460"/>
    </source>
</evidence>
<keyword evidence="3" id="KW-1185">Reference proteome</keyword>
<gene>
    <name evidence="2" type="ORF">EZI54_17165</name>
</gene>
<dbReference type="RefSeq" id="WP_131483110.1">
    <property type="nucleotide sequence ID" value="NZ_SJDL01000031.1"/>
</dbReference>
<dbReference type="InterPro" id="IPR036291">
    <property type="entry name" value="NAD(P)-bd_dom_sf"/>
</dbReference>
<proteinExistence type="predicted"/>
<dbReference type="Proteomes" id="UP000313645">
    <property type="component" value="Unassembled WGS sequence"/>
</dbReference>
<comment type="caution">
    <text evidence="2">The sequence shown here is derived from an EMBL/GenBank/DDBJ whole genome shotgun (WGS) entry which is preliminary data.</text>
</comment>
<dbReference type="EMBL" id="SJDL01000031">
    <property type="protein sequence ID" value="TBW51255.1"/>
    <property type="molecule type" value="Genomic_DNA"/>
</dbReference>